<dbReference type="InterPro" id="IPR045004">
    <property type="entry name" value="ECH_dom"/>
</dbReference>
<dbReference type="NCBIfam" id="NF004127">
    <property type="entry name" value="PRK05617.1"/>
    <property type="match status" value="1"/>
</dbReference>
<dbReference type="AlphaFoldDB" id="A0A126PZR7"/>
<dbReference type="Pfam" id="PF16113">
    <property type="entry name" value="ECH_2"/>
    <property type="match status" value="1"/>
</dbReference>
<dbReference type="RefSeq" id="WP_061094993.1">
    <property type="nucleotide sequence ID" value="NZ_CP014323.1"/>
</dbReference>
<dbReference type="InterPro" id="IPR029045">
    <property type="entry name" value="ClpP/crotonase-like_dom_sf"/>
</dbReference>
<gene>
    <name evidence="5" type="ORF">AVL55_09755</name>
</gene>
<proteinExistence type="predicted"/>
<evidence type="ECO:0000256" key="3">
    <source>
        <dbReference type="ARBA" id="ARBA00022801"/>
    </source>
</evidence>
<evidence type="ECO:0000256" key="1">
    <source>
        <dbReference type="ARBA" id="ARBA00001709"/>
    </source>
</evidence>
<comment type="catalytic activity">
    <reaction evidence="1">
        <text>3-hydroxy-2-methylpropanoyl-CoA + H2O = 3-hydroxy-2-methylpropanoate + CoA + H(+)</text>
        <dbReference type="Rhea" id="RHEA:20888"/>
        <dbReference type="ChEBI" id="CHEBI:11805"/>
        <dbReference type="ChEBI" id="CHEBI:15377"/>
        <dbReference type="ChEBI" id="CHEBI:15378"/>
        <dbReference type="ChEBI" id="CHEBI:57287"/>
        <dbReference type="ChEBI" id="CHEBI:57340"/>
        <dbReference type="EC" id="3.1.2.4"/>
    </reaction>
</comment>
<dbReference type="EC" id="3.1.2.4" evidence="2"/>
<name>A0A126PZR7_ALTMA</name>
<dbReference type="Proteomes" id="UP000063991">
    <property type="component" value="Chromosome"/>
</dbReference>
<evidence type="ECO:0000256" key="2">
    <source>
        <dbReference type="ARBA" id="ARBA00011915"/>
    </source>
</evidence>
<accession>A0A126PZR7</accession>
<protein>
    <recommendedName>
        <fullName evidence="2">3-hydroxyisobutyryl-CoA hydrolase</fullName>
        <ecNumber evidence="2">3.1.2.4</ecNumber>
    </recommendedName>
</protein>
<dbReference type="PANTHER" id="PTHR43176">
    <property type="entry name" value="3-HYDROXYISOBUTYRYL-COA HYDROLASE-RELATED"/>
    <property type="match status" value="1"/>
</dbReference>
<dbReference type="GO" id="GO:0005829">
    <property type="term" value="C:cytosol"/>
    <property type="evidence" value="ECO:0007669"/>
    <property type="project" value="TreeGrafter"/>
</dbReference>
<evidence type="ECO:0000313" key="5">
    <source>
        <dbReference type="EMBL" id="AMJ98425.1"/>
    </source>
</evidence>
<evidence type="ECO:0000313" key="6">
    <source>
        <dbReference type="Proteomes" id="UP000063991"/>
    </source>
</evidence>
<dbReference type="EMBL" id="CP014323">
    <property type="protein sequence ID" value="AMJ98425.1"/>
    <property type="molecule type" value="Genomic_DNA"/>
</dbReference>
<dbReference type="GO" id="GO:0003860">
    <property type="term" value="F:3-hydroxyisobutyryl-CoA hydrolase activity"/>
    <property type="evidence" value="ECO:0007669"/>
    <property type="project" value="UniProtKB-EC"/>
</dbReference>
<reference evidence="5 6" key="1">
    <citation type="submission" date="2015-12" db="EMBL/GenBank/DDBJ databases">
        <authorList>
            <person name="Shamseldin A."/>
            <person name="Moawad H."/>
            <person name="Abd El-Rahim W.M."/>
            <person name="Sadowsky M.J."/>
        </authorList>
    </citation>
    <scope>NUCLEOTIDE SEQUENCE [LARGE SCALE GENOMIC DNA]</scope>
    <source>
        <strain evidence="5 6">D7</strain>
    </source>
</reference>
<dbReference type="Gene3D" id="3.90.226.10">
    <property type="entry name" value="2-enoyl-CoA Hydratase, Chain A, domain 1"/>
    <property type="match status" value="1"/>
</dbReference>
<organism evidence="5 6">
    <name type="scientific">Alteromonas macleodii</name>
    <name type="common">Pseudoalteromonas macleodii</name>
    <dbReference type="NCBI Taxonomy" id="28108"/>
    <lineage>
        <taxon>Bacteria</taxon>
        <taxon>Pseudomonadati</taxon>
        <taxon>Pseudomonadota</taxon>
        <taxon>Gammaproteobacteria</taxon>
        <taxon>Alteromonadales</taxon>
        <taxon>Alteromonadaceae</taxon>
        <taxon>Alteromonas/Salinimonas group</taxon>
        <taxon>Alteromonas</taxon>
    </lineage>
</organism>
<dbReference type="GO" id="GO:0006574">
    <property type="term" value="P:L-valine catabolic process"/>
    <property type="evidence" value="ECO:0007669"/>
    <property type="project" value="TreeGrafter"/>
</dbReference>
<dbReference type="PANTHER" id="PTHR43176:SF3">
    <property type="entry name" value="3-HYDROXYISOBUTYRYL-COA HYDROLASE, MITOCHONDRIAL"/>
    <property type="match status" value="1"/>
</dbReference>
<feature type="domain" description="Enoyl-CoA hydratase/isomerase" evidence="4">
    <location>
        <begin position="22"/>
        <end position="362"/>
    </location>
</feature>
<dbReference type="OrthoDB" id="9790967at2"/>
<sequence>MTDVESVVIVDEIKTSSNDYTIGRLTLNKPKALNALDLEMAGIMLDALQRWQSRNDIVAVVIDAAGEKAFCAGGDIVSMYKSMVEVNGQIPAFLETFFETEYTLDYTIHNYSKPIVVWGSGIVMGGGMGLLCGASHRIVTETSRLAMPEITIGLYPDVGGSYFLPRLPGKSGLFLGLTGAQMNGTDALYVGLADALVASTEKNNLLSAFTEYSWSETDEASLAASVSTIISALDKPDSLPSGNVEPNMSLINELCSPGSVSEIVNAILSADMKDNKWLLRAQSTLAKGSPITMHLVYEQCTKGADMTLADCFRMEANMSCRCGESGEFQEGVRALLIDKDMSPNWKYKTAEDVPQDVIEHFFHSPWTKENHPLAGL</sequence>
<dbReference type="CDD" id="cd06558">
    <property type="entry name" value="crotonase-like"/>
    <property type="match status" value="1"/>
</dbReference>
<keyword evidence="3" id="KW-0378">Hydrolase</keyword>
<dbReference type="InterPro" id="IPR032259">
    <property type="entry name" value="HIBYL-CoA-H"/>
</dbReference>
<dbReference type="SUPFAM" id="SSF52096">
    <property type="entry name" value="ClpP/crotonase"/>
    <property type="match status" value="1"/>
</dbReference>
<evidence type="ECO:0000259" key="4">
    <source>
        <dbReference type="Pfam" id="PF16113"/>
    </source>
</evidence>